<dbReference type="NCBIfam" id="TIGR00254">
    <property type="entry name" value="GGDEF"/>
    <property type="match status" value="1"/>
</dbReference>
<keyword evidence="5" id="KW-0548">Nucleotidyltransferase</keyword>
<evidence type="ECO:0000313" key="6">
    <source>
        <dbReference type="Proteomes" id="UP001285263"/>
    </source>
</evidence>
<gene>
    <name evidence="5" type="ORF">SNE35_19380</name>
</gene>
<feature type="region of interest" description="Disordered" evidence="3">
    <location>
        <begin position="343"/>
        <end position="374"/>
    </location>
</feature>
<keyword evidence="6" id="KW-1185">Reference proteome</keyword>
<sequence length="374" mass="41000">MRYLDSKARSAEHLRAALPLMTRQNTALHPVSYAIWYEYVSGTNPDLNRRMQELTQHGAALDDAQTWALFRKHVAEPDNEAARQLSDGVTQVIESMAASAAQAGEDAARIDASLGGWVEQLLDQVQQEEQQPAPADLLQEVVANTREIRQVMDRLQVQLDASQGEIRRLRDEVQRARNEAFVDALTGLANRRAFEQQLDACIAAAPQTPAQLPWLMLGDIDHFKAINDSFGHVFGDQVLRAVAQTLKSVAAPEGALPARIGGEEFALLLPCATLAQAQALADQMRQKVALGRIRRGEQNECIARVTISLGLTQMQRGEGAGAFFERADQALYASKRDGRNRVSVLDSTARSGPQSPQLPGGERGQQQRTGTLHA</sequence>
<dbReference type="PANTHER" id="PTHR45138">
    <property type="entry name" value="REGULATORY COMPONENTS OF SENSORY TRANSDUCTION SYSTEM"/>
    <property type="match status" value="1"/>
</dbReference>
<protein>
    <recommendedName>
        <fullName evidence="1">diguanylate cyclase</fullName>
        <ecNumber evidence="1">2.7.7.65</ecNumber>
    </recommendedName>
</protein>
<feature type="coiled-coil region" evidence="2">
    <location>
        <begin position="152"/>
        <end position="179"/>
    </location>
</feature>
<name>A0ABU5DN33_9BURK</name>
<evidence type="ECO:0000256" key="1">
    <source>
        <dbReference type="ARBA" id="ARBA00012528"/>
    </source>
</evidence>
<proteinExistence type="predicted"/>
<dbReference type="GO" id="GO:0052621">
    <property type="term" value="F:diguanylate cyclase activity"/>
    <property type="evidence" value="ECO:0007669"/>
    <property type="project" value="UniProtKB-EC"/>
</dbReference>
<evidence type="ECO:0000256" key="2">
    <source>
        <dbReference type="SAM" id="Coils"/>
    </source>
</evidence>
<reference evidence="5 6" key="1">
    <citation type="submission" date="2023-11" db="EMBL/GenBank/DDBJ databases">
        <title>Paucibacter sp. nov., isolated from fresh soil in Korea.</title>
        <authorList>
            <person name="Le N.T.T."/>
        </authorList>
    </citation>
    <scope>NUCLEOTIDE SEQUENCE [LARGE SCALE GENOMIC DNA]</scope>
    <source>
        <strain evidence="5 6">R3-3</strain>
    </source>
</reference>
<dbReference type="InterPro" id="IPR043128">
    <property type="entry name" value="Rev_trsase/Diguanyl_cyclase"/>
</dbReference>
<dbReference type="SMART" id="SM00267">
    <property type="entry name" value="GGDEF"/>
    <property type="match status" value="1"/>
</dbReference>
<dbReference type="InterPro" id="IPR000160">
    <property type="entry name" value="GGDEF_dom"/>
</dbReference>
<keyword evidence="5" id="KW-0808">Transferase</keyword>
<evidence type="ECO:0000256" key="3">
    <source>
        <dbReference type="SAM" id="MobiDB-lite"/>
    </source>
</evidence>
<dbReference type="Pfam" id="PF00990">
    <property type="entry name" value="GGDEF"/>
    <property type="match status" value="1"/>
</dbReference>
<dbReference type="Gene3D" id="3.30.70.270">
    <property type="match status" value="1"/>
</dbReference>
<dbReference type="PANTHER" id="PTHR45138:SF2">
    <property type="entry name" value="DIGUANYLATE CYCLASE VDCA"/>
    <property type="match status" value="1"/>
</dbReference>
<dbReference type="PROSITE" id="PS50887">
    <property type="entry name" value="GGDEF"/>
    <property type="match status" value="1"/>
</dbReference>
<keyword evidence="2" id="KW-0175">Coiled coil</keyword>
<feature type="domain" description="GGDEF" evidence="4">
    <location>
        <begin position="211"/>
        <end position="347"/>
    </location>
</feature>
<dbReference type="InterPro" id="IPR050469">
    <property type="entry name" value="Diguanylate_Cyclase"/>
</dbReference>
<dbReference type="RefSeq" id="WP_320424630.1">
    <property type="nucleotide sequence ID" value="NZ_JAXCLA010000006.1"/>
</dbReference>
<feature type="compositionally biased region" description="Low complexity" evidence="3">
    <location>
        <begin position="364"/>
        <end position="374"/>
    </location>
</feature>
<comment type="caution">
    <text evidence="5">The sequence shown here is derived from an EMBL/GenBank/DDBJ whole genome shotgun (WGS) entry which is preliminary data.</text>
</comment>
<dbReference type="Proteomes" id="UP001285263">
    <property type="component" value="Unassembled WGS sequence"/>
</dbReference>
<evidence type="ECO:0000313" key="5">
    <source>
        <dbReference type="EMBL" id="MDY0746684.1"/>
    </source>
</evidence>
<dbReference type="SUPFAM" id="SSF55073">
    <property type="entry name" value="Nucleotide cyclase"/>
    <property type="match status" value="1"/>
</dbReference>
<feature type="compositionally biased region" description="Polar residues" evidence="3">
    <location>
        <begin position="345"/>
        <end position="357"/>
    </location>
</feature>
<dbReference type="CDD" id="cd01949">
    <property type="entry name" value="GGDEF"/>
    <property type="match status" value="1"/>
</dbReference>
<organism evidence="5 6">
    <name type="scientific">Roseateles agri</name>
    <dbReference type="NCBI Taxonomy" id="3098619"/>
    <lineage>
        <taxon>Bacteria</taxon>
        <taxon>Pseudomonadati</taxon>
        <taxon>Pseudomonadota</taxon>
        <taxon>Betaproteobacteria</taxon>
        <taxon>Burkholderiales</taxon>
        <taxon>Sphaerotilaceae</taxon>
        <taxon>Roseateles</taxon>
    </lineage>
</organism>
<dbReference type="InterPro" id="IPR029787">
    <property type="entry name" value="Nucleotide_cyclase"/>
</dbReference>
<dbReference type="EMBL" id="JAXCLA010000006">
    <property type="protein sequence ID" value="MDY0746684.1"/>
    <property type="molecule type" value="Genomic_DNA"/>
</dbReference>
<evidence type="ECO:0000259" key="4">
    <source>
        <dbReference type="PROSITE" id="PS50887"/>
    </source>
</evidence>
<accession>A0ABU5DN33</accession>
<dbReference type="EC" id="2.7.7.65" evidence="1"/>